<feature type="region of interest" description="Disordered" evidence="1">
    <location>
        <begin position="1"/>
        <end position="51"/>
    </location>
</feature>
<evidence type="ECO:0000313" key="2">
    <source>
        <dbReference type="EMBL" id="GFY26050.1"/>
    </source>
</evidence>
<dbReference type="AlphaFoldDB" id="A0A8X6W0Z4"/>
<evidence type="ECO:0000256" key="1">
    <source>
        <dbReference type="SAM" id="MobiDB-lite"/>
    </source>
</evidence>
<feature type="compositionally biased region" description="Basic and acidic residues" evidence="1">
    <location>
        <begin position="1"/>
        <end position="40"/>
    </location>
</feature>
<organism evidence="2 3">
    <name type="scientific">Trichonephila clavipes</name>
    <name type="common">Golden silk orbweaver</name>
    <name type="synonym">Nephila clavipes</name>
    <dbReference type="NCBI Taxonomy" id="2585209"/>
    <lineage>
        <taxon>Eukaryota</taxon>
        <taxon>Metazoa</taxon>
        <taxon>Ecdysozoa</taxon>
        <taxon>Arthropoda</taxon>
        <taxon>Chelicerata</taxon>
        <taxon>Arachnida</taxon>
        <taxon>Araneae</taxon>
        <taxon>Araneomorphae</taxon>
        <taxon>Entelegynae</taxon>
        <taxon>Araneoidea</taxon>
        <taxon>Nephilidae</taxon>
        <taxon>Trichonephila</taxon>
    </lineage>
</organism>
<accession>A0A8X6W0Z4</accession>
<sequence>MDSNHESENKLEKSDEHETFDLKEDSQMLSKELHQKRDEIPSVPRDTLHPIKKRLAREIQHAICRSPKDNKTTII</sequence>
<proteinExistence type="predicted"/>
<comment type="caution">
    <text evidence="2">The sequence shown here is derived from an EMBL/GenBank/DDBJ whole genome shotgun (WGS) entry which is preliminary data.</text>
</comment>
<gene>
    <name evidence="2" type="ORF">TNCV_1918001</name>
</gene>
<protein>
    <submittedName>
        <fullName evidence="2">Uncharacterized protein</fullName>
    </submittedName>
</protein>
<dbReference type="Proteomes" id="UP000887159">
    <property type="component" value="Unassembled WGS sequence"/>
</dbReference>
<name>A0A8X6W0Z4_TRICX</name>
<keyword evidence="3" id="KW-1185">Reference proteome</keyword>
<dbReference type="EMBL" id="BMAU01021373">
    <property type="protein sequence ID" value="GFY26050.1"/>
    <property type="molecule type" value="Genomic_DNA"/>
</dbReference>
<reference evidence="2" key="1">
    <citation type="submission" date="2020-08" db="EMBL/GenBank/DDBJ databases">
        <title>Multicomponent nature underlies the extraordinary mechanical properties of spider dragline silk.</title>
        <authorList>
            <person name="Kono N."/>
            <person name="Nakamura H."/>
            <person name="Mori M."/>
            <person name="Yoshida Y."/>
            <person name="Ohtoshi R."/>
            <person name="Malay A.D."/>
            <person name="Moran D.A.P."/>
            <person name="Tomita M."/>
            <person name="Numata K."/>
            <person name="Arakawa K."/>
        </authorList>
    </citation>
    <scope>NUCLEOTIDE SEQUENCE</scope>
</reference>
<evidence type="ECO:0000313" key="3">
    <source>
        <dbReference type="Proteomes" id="UP000887159"/>
    </source>
</evidence>